<dbReference type="KEGG" id="sgrg:L0C25_04390"/>
<dbReference type="EMBL" id="CP094970">
    <property type="protein sequence ID" value="UYM06324.1"/>
    <property type="molecule type" value="Genomic_DNA"/>
</dbReference>
<keyword evidence="2" id="KW-1185">Reference proteome</keyword>
<dbReference type="RefSeq" id="WP_271635214.1">
    <property type="nucleotide sequence ID" value="NZ_CP094970.1"/>
</dbReference>
<dbReference type="Proteomes" id="UP001164390">
    <property type="component" value="Chromosome"/>
</dbReference>
<proteinExistence type="predicted"/>
<evidence type="ECO:0000313" key="2">
    <source>
        <dbReference type="Proteomes" id="UP001164390"/>
    </source>
</evidence>
<sequence length="227" mass="25571">MPNTTDCRVLEVSVLGPISIDKLPPFPTDDSEVARRRRIVIDFVVYLALNGGQTTETIDEEFFRNARQPSQVRWNVAAMARHWLGRDRLPRTTRDGVVRLAGVTTDWARFGLYHQRGEDDLALRLVRGQPLTGLSRHVSGWADMWQAQMIAVIHQTGISYGREHLHRENWTEARIGIKAALSVEPASIPAYGLADALARKTDDAVALERSRDAKEQARGALHDPRYV</sequence>
<accession>A0AA46TJ60</accession>
<reference evidence="1" key="1">
    <citation type="submission" date="2022-01" db="EMBL/GenBank/DDBJ databases">
        <title>Nocardioidaceae gen. sp. A5X3R13.</title>
        <authorList>
            <person name="Lopez Marin M.A."/>
            <person name="Uhlik O."/>
        </authorList>
    </citation>
    <scope>NUCLEOTIDE SEQUENCE</scope>
    <source>
        <strain evidence="1">A5X3R13</strain>
    </source>
</reference>
<protein>
    <submittedName>
        <fullName evidence="1">Uncharacterized protein</fullName>
    </submittedName>
</protein>
<gene>
    <name evidence="1" type="ORF">L0C25_04390</name>
</gene>
<dbReference type="AlphaFoldDB" id="A0AA46TJ60"/>
<evidence type="ECO:0000313" key="1">
    <source>
        <dbReference type="EMBL" id="UYM06324.1"/>
    </source>
</evidence>
<organism evidence="1 2">
    <name type="scientific">Solicola gregarius</name>
    <dbReference type="NCBI Taxonomy" id="2908642"/>
    <lineage>
        <taxon>Bacteria</taxon>
        <taxon>Bacillati</taxon>
        <taxon>Actinomycetota</taxon>
        <taxon>Actinomycetes</taxon>
        <taxon>Propionibacteriales</taxon>
        <taxon>Nocardioidaceae</taxon>
        <taxon>Solicola</taxon>
    </lineage>
</organism>
<name>A0AA46TJ60_9ACTN</name>